<comment type="caution">
    <text evidence="3">The sequence shown here is derived from an EMBL/GenBank/DDBJ whole genome shotgun (WGS) entry which is preliminary data.</text>
</comment>
<gene>
    <name evidence="3" type="ORF">TrLO_g6620</name>
</gene>
<evidence type="ECO:0000313" key="4">
    <source>
        <dbReference type="Proteomes" id="UP001165122"/>
    </source>
</evidence>
<name>A0A9W7DS21_9STRA</name>
<feature type="transmembrane region" description="Helical" evidence="2">
    <location>
        <begin position="151"/>
        <end position="173"/>
    </location>
</feature>
<feature type="transmembrane region" description="Helical" evidence="2">
    <location>
        <begin position="7"/>
        <end position="31"/>
    </location>
</feature>
<evidence type="ECO:0000256" key="1">
    <source>
        <dbReference type="SAM" id="MobiDB-lite"/>
    </source>
</evidence>
<feature type="transmembrane region" description="Helical" evidence="2">
    <location>
        <begin position="217"/>
        <end position="241"/>
    </location>
</feature>
<proteinExistence type="predicted"/>
<dbReference type="AlphaFoldDB" id="A0A9W7DS21"/>
<feature type="transmembrane region" description="Helical" evidence="2">
    <location>
        <begin position="185"/>
        <end position="205"/>
    </location>
</feature>
<accession>A0A9W7DS21</accession>
<organism evidence="3 4">
    <name type="scientific">Triparma laevis f. longispina</name>
    <dbReference type="NCBI Taxonomy" id="1714387"/>
    <lineage>
        <taxon>Eukaryota</taxon>
        <taxon>Sar</taxon>
        <taxon>Stramenopiles</taxon>
        <taxon>Ochrophyta</taxon>
        <taxon>Bolidophyceae</taxon>
        <taxon>Parmales</taxon>
        <taxon>Triparmaceae</taxon>
        <taxon>Triparma</taxon>
    </lineage>
</organism>
<protein>
    <submittedName>
        <fullName evidence="3">Uncharacterized protein</fullName>
    </submittedName>
</protein>
<feature type="region of interest" description="Disordered" evidence="1">
    <location>
        <begin position="359"/>
        <end position="381"/>
    </location>
</feature>
<evidence type="ECO:0000313" key="3">
    <source>
        <dbReference type="EMBL" id="GMH53058.1"/>
    </source>
</evidence>
<keyword evidence="2" id="KW-1133">Transmembrane helix</keyword>
<keyword evidence="2" id="KW-0812">Transmembrane</keyword>
<feature type="transmembrane region" description="Helical" evidence="2">
    <location>
        <begin position="69"/>
        <end position="90"/>
    </location>
</feature>
<dbReference type="Proteomes" id="UP001165122">
    <property type="component" value="Unassembled WGS sequence"/>
</dbReference>
<sequence>MLSPLQFLLAYPSLTFVIACGVAIVGGAFIVDEISKQTEEWYWSNNPNAGRCEETSGNEANFLREPANAVSNTVFILVGIYAFVACIYDLRHFRKSGCSFPLLPKSDTEMGGMVHSPLLSLAYAFSMSFGGYGSFYYHACSGCPSGGTLDIWSIFVMCIAVAVLLVIWTYGCLVLSGRKQVFKEIWSLTCVITWASLCWYCKDWQEPPIWQGTWEEMYRLLLIFLGGTAAMAFLLLALLIFLKVKTQWIVFVPASIASVTMGVGAWFPEEFNEDCVDVFGGEFGEGRQSFFQLHALWHSMLALCMLSLYMFIRGLAVEQITLDKCVGKDGLKVIDFHLLREVRGEGEWAERMTSVVRTRGGGSGSGSGLELGGVDLDENML</sequence>
<feature type="transmembrane region" description="Helical" evidence="2">
    <location>
        <begin position="295"/>
        <end position="312"/>
    </location>
</feature>
<keyword evidence="2" id="KW-0472">Membrane</keyword>
<dbReference type="EMBL" id="BRXW01000422">
    <property type="protein sequence ID" value="GMH53058.1"/>
    <property type="molecule type" value="Genomic_DNA"/>
</dbReference>
<feature type="compositionally biased region" description="Gly residues" evidence="1">
    <location>
        <begin position="359"/>
        <end position="371"/>
    </location>
</feature>
<keyword evidence="4" id="KW-1185">Reference proteome</keyword>
<feature type="transmembrane region" description="Helical" evidence="2">
    <location>
        <begin position="248"/>
        <end position="267"/>
    </location>
</feature>
<reference evidence="4" key="1">
    <citation type="journal article" date="2023" name="Commun. Biol.">
        <title>Genome analysis of Parmales, the sister group of diatoms, reveals the evolutionary specialization of diatoms from phago-mixotrophs to photoautotrophs.</title>
        <authorList>
            <person name="Ban H."/>
            <person name="Sato S."/>
            <person name="Yoshikawa S."/>
            <person name="Yamada K."/>
            <person name="Nakamura Y."/>
            <person name="Ichinomiya M."/>
            <person name="Sato N."/>
            <person name="Blanc-Mathieu R."/>
            <person name="Endo H."/>
            <person name="Kuwata A."/>
            <person name="Ogata H."/>
        </authorList>
    </citation>
    <scope>NUCLEOTIDE SEQUENCE [LARGE SCALE GENOMIC DNA]</scope>
    <source>
        <strain evidence="4">NIES 3700</strain>
    </source>
</reference>
<feature type="transmembrane region" description="Helical" evidence="2">
    <location>
        <begin position="118"/>
        <end position="139"/>
    </location>
</feature>
<dbReference type="OrthoDB" id="195547at2759"/>
<evidence type="ECO:0000256" key="2">
    <source>
        <dbReference type="SAM" id="Phobius"/>
    </source>
</evidence>